<name>A0AAV0I6Y7_9ROSI</name>
<accession>A0AAV0I6Y7</accession>
<dbReference type="InterPro" id="IPR043454">
    <property type="entry name" value="NPH3/RPT2-like"/>
</dbReference>
<evidence type="ECO:0000313" key="4">
    <source>
        <dbReference type="Proteomes" id="UP001154282"/>
    </source>
</evidence>
<proteinExistence type="predicted"/>
<feature type="region of interest" description="Disordered" evidence="2">
    <location>
        <begin position="1"/>
        <end position="33"/>
    </location>
</feature>
<dbReference type="EMBL" id="CAMGYJ010000003">
    <property type="protein sequence ID" value="CAI0392483.1"/>
    <property type="molecule type" value="Genomic_DNA"/>
</dbReference>
<sequence>WNPTTVATLPNHPTPTIAPSPSPAPASIPPPTPPRRYCTSGRIWNLLLESKDSKIARISIPYIPGGAPIFEAAAKFCYDIHVDINLSNVAMLHCASHFLEMTEEFADKNLVSRAVVQVYIFILHLALVQV</sequence>
<evidence type="ECO:0000256" key="2">
    <source>
        <dbReference type="SAM" id="MobiDB-lite"/>
    </source>
</evidence>
<evidence type="ECO:0000313" key="3">
    <source>
        <dbReference type="EMBL" id="CAI0392483.1"/>
    </source>
</evidence>
<dbReference type="AlphaFoldDB" id="A0AAV0I6Y7"/>
<feature type="compositionally biased region" description="Pro residues" evidence="2">
    <location>
        <begin position="12"/>
        <end position="33"/>
    </location>
</feature>
<feature type="non-terminal residue" evidence="3">
    <location>
        <position position="1"/>
    </location>
</feature>
<organism evidence="3 4">
    <name type="scientific">Linum tenue</name>
    <dbReference type="NCBI Taxonomy" id="586396"/>
    <lineage>
        <taxon>Eukaryota</taxon>
        <taxon>Viridiplantae</taxon>
        <taxon>Streptophyta</taxon>
        <taxon>Embryophyta</taxon>
        <taxon>Tracheophyta</taxon>
        <taxon>Spermatophyta</taxon>
        <taxon>Magnoliopsida</taxon>
        <taxon>eudicotyledons</taxon>
        <taxon>Gunneridae</taxon>
        <taxon>Pentapetalae</taxon>
        <taxon>rosids</taxon>
        <taxon>fabids</taxon>
        <taxon>Malpighiales</taxon>
        <taxon>Linaceae</taxon>
        <taxon>Linum</taxon>
    </lineage>
</organism>
<dbReference type="PANTHER" id="PTHR32370">
    <property type="entry name" value="OS12G0117600 PROTEIN"/>
    <property type="match status" value="1"/>
</dbReference>
<keyword evidence="4" id="KW-1185">Reference proteome</keyword>
<dbReference type="Proteomes" id="UP001154282">
    <property type="component" value="Unassembled WGS sequence"/>
</dbReference>
<reference evidence="3" key="1">
    <citation type="submission" date="2022-08" db="EMBL/GenBank/DDBJ databases">
        <authorList>
            <person name="Gutierrez-Valencia J."/>
        </authorList>
    </citation>
    <scope>NUCLEOTIDE SEQUENCE</scope>
</reference>
<evidence type="ECO:0000256" key="1">
    <source>
        <dbReference type="ARBA" id="ARBA00004906"/>
    </source>
</evidence>
<comment type="pathway">
    <text evidence="1">Protein modification; protein ubiquitination.</text>
</comment>
<dbReference type="InterPro" id="IPR011333">
    <property type="entry name" value="SKP1/BTB/POZ_sf"/>
</dbReference>
<gene>
    <name evidence="3" type="ORF">LITE_LOCUS7563</name>
</gene>
<comment type="caution">
    <text evidence="3">The sequence shown here is derived from an EMBL/GenBank/DDBJ whole genome shotgun (WGS) entry which is preliminary data.</text>
</comment>
<protein>
    <submittedName>
        <fullName evidence="3">Uncharacterized protein</fullName>
    </submittedName>
</protein>
<dbReference type="SUPFAM" id="SSF54695">
    <property type="entry name" value="POZ domain"/>
    <property type="match status" value="1"/>
</dbReference>